<keyword evidence="1" id="KW-0560">Oxidoreductase</keyword>
<feature type="domain" description="Gfo/Idh/MocA-like oxidoreductase N-terminal" evidence="2">
    <location>
        <begin position="2"/>
        <end position="134"/>
    </location>
</feature>
<evidence type="ECO:0000259" key="3">
    <source>
        <dbReference type="Pfam" id="PF22725"/>
    </source>
</evidence>
<sequence length="338" mass="36327">MLRIGIVGLGFMGMIHYLAGRKVTGAQVTAVCSRDPKKLAGDWTSIRGNFGPPGEQMDLSGIKKYANLEDLLSDPEIDLIDICNPTDQHPHTAIAALKAGKHVLVEKAIALTPEGADAMMAAAKVSGKMLMVAHVLPFFPDFDYARQLISSNKFGKLMAGHFRRIISRPDWSADIGDASKTGGPAVDLHVHDTHFIRLNFGMPKTVSSAGYVEKETVQHLTTTYGYPGGSAITCTSGAVTMKGRPFVHGYELYFEKATIVYESGAIPLTVYQEDGSIDHPNLPGGDPVDSFTAEITEAVNSVLSGKKSALLDGQLARDALVMCHKEIESVRTGKIVSL</sequence>
<dbReference type="PANTHER" id="PTHR43818:SF11">
    <property type="entry name" value="BCDNA.GH03377"/>
    <property type="match status" value="1"/>
</dbReference>
<dbReference type="AlphaFoldDB" id="A0A8E6B8F4"/>
<organism evidence="4 5">
    <name type="scientific">Telmatocola sphagniphila</name>
    <dbReference type="NCBI Taxonomy" id="1123043"/>
    <lineage>
        <taxon>Bacteria</taxon>
        <taxon>Pseudomonadati</taxon>
        <taxon>Planctomycetota</taxon>
        <taxon>Planctomycetia</taxon>
        <taxon>Gemmatales</taxon>
        <taxon>Gemmataceae</taxon>
    </lineage>
</organism>
<evidence type="ECO:0000259" key="2">
    <source>
        <dbReference type="Pfam" id="PF01408"/>
    </source>
</evidence>
<dbReference type="Pfam" id="PF01408">
    <property type="entry name" value="GFO_IDH_MocA"/>
    <property type="match status" value="1"/>
</dbReference>
<dbReference type="SUPFAM" id="SSF55347">
    <property type="entry name" value="Glyceraldehyde-3-phosphate dehydrogenase-like, C-terminal domain"/>
    <property type="match status" value="1"/>
</dbReference>
<dbReference type="Gene3D" id="3.30.360.10">
    <property type="entry name" value="Dihydrodipicolinate Reductase, domain 2"/>
    <property type="match status" value="1"/>
</dbReference>
<dbReference type="Pfam" id="PF22725">
    <property type="entry name" value="GFO_IDH_MocA_C3"/>
    <property type="match status" value="1"/>
</dbReference>
<dbReference type="KEGG" id="tsph:KIH39_04970"/>
<proteinExistence type="predicted"/>
<dbReference type="Gene3D" id="3.40.50.720">
    <property type="entry name" value="NAD(P)-binding Rossmann-like Domain"/>
    <property type="match status" value="1"/>
</dbReference>
<dbReference type="EMBL" id="CP074694">
    <property type="protein sequence ID" value="QVL33272.1"/>
    <property type="molecule type" value="Genomic_DNA"/>
</dbReference>
<dbReference type="GO" id="GO:0016491">
    <property type="term" value="F:oxidoreductase activity"/>
    <property type="evidence" value="ECO:0007669"/>
    <property type="project" value="UniProtKB-KW"/>
</dbReference>
<dbReference type="RefSeq" id="WP_213498162.1">
    <property type="nucleotide sequence ID" value="NZ_CP074694.1"/>
</dbReference>
<gene>
    <name evidence="4" type="ORF">KIH39_04970</name>
</gene>
<keyword evidence="5" id="KW-1185">Reference proteome</keyword>
<evidence type="ECO:0000313" key="5">
    <source>
        <dbReference type="Proteomes" id="UP000676194"/>
    </source>
</evidence>
<dbReference type="GO" id="GO:0000166">
    <property type="term" value="F:nucleotide binding"/>
    <property type="evidence" value="ECO:0007669"/>
    <property type="project" value="InterPro"/>
</dbReference>
<dbReference type="InterPro" id="IPR036291">
    <property type="entry name" value="NAD(P)-bd_dom_sf"/>
</dbReference>
<dbReference type="InterPro" id="IPR000683">
    <property type="entry name" value="Gfo/Idh/MocA-like_OxRdtase_N"/>
</dbReference>
<dbReference type="InterPro" id="IPR050463">
    <property type="entry name" value="Gfo/Idh/MocA_oxidrdct_glycsds"/>
</dbReference>
<dbReference type="InterPro" id="IPR055170">
    <property type="entry name" value="GFO_IDH_MocA-like_dom"/>
</dbReference>
<evidence type="ECO:0000313" key="4">
    <source>
        <dbReference type="EMBL" id="QVL33272.1"/>
    </source>
</evidence>
<reference evidence="4" key="1">
    <citation type="submission" date="2021-05" db="EMBL/GenBank/DDBJ databases">
        <title>Complete genome sequence of the cellulolytic planctomycete Telmatocola sphagniphila SP2T and characterization of the first cellulase from planctomycetes.</title>
        <authorList>
            <person name="Rakitin A.L."/>
            <person name="Beletsky A.V."/>
            <person name="Naumoff D.G."/>
            <person name="Kulichevskaya I.S."/>
            <person name="Mardanov A.V."/>
            <person name="Ravin N.V."/>
            <person name="Dedysh S.N."/>
        </authorList>
    </citation>
    <scope>NUCLEOTIDE SEQUENCE</scope>
    <source>
        <strain evidence="4">SP2T</strain>
    </source>
</reference>
<dbReference type="PANTHER" id="PTHR43818">
    <property type="entry name" value="BCDNA.GH03377"/>
    <property type="match status" value="1"/>
</dbReference>
<feature type="domain" description="GFO/IDH/MocA-like oxidoreductase" evidence="3">
    <location>
        <begin position="143"/>
        <end position="259"/>
    </location>
</feature>
<dbReference type="SUPFAM" id="SSF51735">
    <property type="entry name" value="NAD(P)-binding Rossmann-fold domains"/>
    <property type="match status" value="1"/>
</dbReference>
<name>A0A8E6B8F4_9BACT</name>
<dbReference type="Proteomes" id="UP000676194">
    <property type="component" value="Chromosome"/>
</dbReference>
<protein>
    <submittedName>
        <fullName evidence="4">Gfo/Idh/MocA family oxidoreductase</fullName>
    </submittedName>
</protein>
<accession>A0A8E6B8F4</accession>
<evidence type="ECO:0000256" key="1">
    <source>
        <dbReference type="ARBA" id="ARBA00023002"/>
    </source>
</evidence>